<accession>A0A9W5AZS3</accession>
<sequence>MSEEKALEQLAQWSNEGVTREVRRRLLNAVGSFKHGVHKGATLYQRLFMLQQSLIDGLWWHGHRLPEIYKAVATTTDGSKVISDGYLFHKCLVNSCLQTVYTYLPEDDVRTVPTLDVWNSVVASIDNNLEYWRDSNSTAGACAAQEAAAS</sequence>
<dbReference type="AlphaFoldDB" id="A0A9W5AZS3"/>
<name>A0A9W5AZS3_9HYPH</name>
<proteinExistence type="predicted"/>
<evidence type="ECO:0000313" key="1">
    <source>
        <dbReference type="EMBL" id="CUW88550.1"/>
    </source>
</evidence>
<gene>
    <name evidence="1" type="ORF">AGR2A_Cc140096</name>
</gene>
<keyword evidence="2" id="KW-1185">Reference proteome</keyword>
<evidence type="ECO:0000313" key="2">
    <source>
        <dbReference type="Proteomes" id="UP000191933"/>
    </source>
</evidence>
<organism evidence="1 2">
    <name type="scientific">Agrobacterium genomosp. 2 str. CFBP 5494</name>
    <dbReference type="NCBI Taxonomy" id="1183436"/>
    <lineage>
        <taxon>Bacteria</taxon>
        <taxon>Pseudomonadati</taxon>
        <taxon>Pseudomonadota</taxon>
        <taxon>Alphaproteobacteria</taxon>
        <taxon>Hyphomicrobiales</taxon>
        <taxon>Rhizobiaceae</taxon>
        <taxon>Rhizobium/Agrobacterium group</taxon>
        <taxon>Agrobacterium</taxon>
        <taxon>Agrobacterium tumefaciens complex</taxon>
    </lineage>
</organism>
<reference evidence="1 2" key="1">
    <citation type="submission" date="2016-01" db="EMBL/GenBank/DDBJ databases">
        <authorList>
            <person name="Regsiter A."/>
            <person name="william w."/>
        </authorList>
    </citation>
    <scope>NUCLEOTIDE SEQUENCE [LARGE SCALE GENOMIC DNA]</scope>
    <source>
        <strain evidence="1 2">CFBP 5494</strain>
    </source>
</reference>
<dbReference type="RefSeq" id="WP_139786374.1">
    <property type="nucleotide sequence ID" value="NZ_LT009718.1"/>
</dbReference>
<protein>
    <submittedName>
        <fullName evidence="1">Uncharacterized protein</fullName>
    </submittedName>
</protein>
<dbReference type="Proteomes" id="UP000191933">
    <property type="component" value="Unassembled WGS sequence"/>
</dbReference>
<dbReference type="EMBL" id="FBVY01000006">
    <property type="protein sequence ID" value="CUW88550.1"/>
    <property type="molecule type" value="Genomic_DNA"/>
</dbReference>
<comment type="caution">
    <text evidence="1">The sequence shown here is derived from an EMBL/GenBank/DDBJ whole genome shotgun (WGS) entry which is preliminary data.</text>
</comment>